<sequence length="364" mass="38551">MTRAVLPRRGTRGLLAATAALVVLAGCAGGSDDTDGSGGADGGSADTPDGGEGSGGAEGLLPAAEGTTQYPLTVQSRSEAVLEERPERIAVIGFSTNLDVLEVIGVTPVYTQTEEQEWEWRDQEWFDAIETIDTATRRDPVNVEGIAAADPDLIVALNFPTEDADYERLSSVAPVLEVEEELSGDQADWRELQRQVGEALDLSAASETAITDAEEAVAAVAADHPEYAGRTITIATEYTTGVEYYTVTGGTAETFVTDLGFDPNPLAADFVDDPKVADENVNLLDADVLVLSYMDAPTREAREADELFRSVPVVADGRYVAVVSDEEGAGGNATWVMRRGASALSLPWAAEVIADTWLDGVEFD</sequence>
<evidence type="ECO:0000256" key="4">
    <source>
        <dbReference type="ARBA" id="ARBA00022729"/>
    </source>
</evidence>
<dbReference type="PANTHER" id="PTHR30532:SF24">
    <property type="entry name" value="FERRIC ENTEROBACTIN-BINDING PERIPLASMIC PROTEIN FEPB"/>
    <property type="match status" value="1"/>
</dbReference>
<dbReference type="RefSeq" id="WP_167971345.1">
    <property type="nucleotide sequence ID" value="NZ_BHZG01000061.1"/>
</dbReference>
<evidence type="ECO:0000259" key="7">
    <source>
        <dbReference type="PROSITE" id="PS50983"/>
    </source>
</evidence>
<comment type="caution">
    <text evidence="8">The sequence shown here is derived from an EMBL/GenBank/DDBJ whole genome shotgun (WGS) entry which is preliminary data.</text>
</comment>
<reference evidence="8 9" key="1">
    <citation type="submission" date="2020-03" db="EMBL/GenBank/DDBJ databases">
        <title>Draft genome of Streptomyces sp. ventii, isolated from the Axial Seamount in the Pacific Ocean, and resequencing of the two type strains Streptomyces lonarensis strain NCL 716 and Streptomyces bohaiensis strain 11A07.</title>
        <authorList>
            <person name="Loughran R.M."/>
            <person name="Pfannmuller K.M."/>
            <person name="Wasson B.J."/>
            <person name="Deadmond M.C."/>
            <person name="Paddock B.E."/>
            <person name="Koyack M.J."/>
            <person name="Gallegos D.A."/>
            <person name="Mitchell E.A."/>
            <person name="Ushijima B."/>
            <person name="Saw J.H."/>
            <person name="Mcphail K.L."/>
            <person name="Videau P."/>
        </authorList>
    </citation>
    <scope>NUCLEOTIDE SEQUENCE [LARGE SCALE GENOMIC DNA]</scope>
    <source>
        <strain evidence="8 9">NCL716</strain>
    </source>
</reference>
<protein>
    <submittedName>
        <fullName evidence="8">ABC transporter substrate-binding protein</fullName>
    </submittedName>
</protein>
<organism evidence="8 9">
    <name type="scientific">Streptomyces lonarensis</name>
    <dbReference type="NCBI Taxonomy" id="700599"/>
    <lineage>
        <taxon>Bacteria</taxon>
        <taxon>Bacillati</taxon>
        <taxon>Actinomycetota</taxon>
        <taxon>Actinomycetes</taxon>
        <taxon>Kitasatosporales</taxon>
        <taxon>Streptomycetaceae</taxon>
        <taxon>Streptomyces</taxon>
    </lineage>
</organism>
<dbReference type="SUPFAM" id="SSF53807">
    <property type="entry name" value="Helical backbone' metal receptor"/>
    <property type="match status" value="1"/>
</dbReference>
<evidence type="ECO:0000313" key="8">
    <source>
        <dbReference type="EMBL" id="NJQ06854.1"/>
    </source>
</evidence>
<evidence type="ECO:0000256" key="2">
    <source>
        <dbReference type="ARBA" id="ARBA00008814"/>
    </source>
</evidence>
<evidence type="ECO:0000313" key="9">
    <source>
        <dbReference type="Proteomes" id="UP000578686"/>
    </source>
</evidence>
<dbReference type="PANTHER" id="PTHR30532">
    <property type="entry name" value="IRON III DICITRATE-BINDING PERIPLASMIC PROTEIN"/>
    <property type="match status" value="1"/>
</dbReference>
<dbReference type="Proteomes" id="UP000578686">
    <property type="component" value="Unassembled WGS sequence"/>
</dbReference>
<dbReference type="InterPro" id="IPR051313">
    <property type="entry name" value="Bact_iron-sidero_bind"/>
</dbReference>
<gene>
    <name evidence="8" type="ORF">HCN56_14990</name>
</gene>
<dbReference type="AlphaFoldDB" id="A0A7X6I026"/>
<proteinExistence type="inferred from homology"/>
<dbReference type="Gene3D" id="3.40.50.1980">
    <property type="entry name" value="Nitrogenase molybdenum iron protein domain"/>
    <property type="match status" value="2"/>
</dbReference>
<dbReference type="EMBL" id="JAAVJD010000113">
    <property type="protein sequence ID" value="NJQ06854.1"/>
    <property type="molecule type" value="Genomic_DNA"/>
</dbReference>
<feature type="chain" id="PRO_5039565407" evidence="6">
    <location>
        <begin position="26"/>
        <end position="364"/>
    </location>
</feature>
<dbReference type="PROSITE" id="PS51257">
    <property type="entry name" value="PROKAR_LIPOPROTEIN"/>
    <property type="match status" value="1"/>
</dbReference>
<dbReference type="InterPro" id="IPR002491">
    <property type="entry name" value="ABC_transptr_periplasmic_BD"/>
</dbReference>
<feature type="domain" description="Fe/B12 periplasmic-binding" evidence="7">
    <location>
        <begin position="77"/>
        <end position="361"/>
    </location>
</feature>
<comment type="similarity">
    <text evidence="2">Belongs to the bacterial solute-binding protein 8 family.</text>
</comment>
<evidence type="ECO:0000256" key="1">
    <source>
        <dbReference type="ARBA" id="ARBA00004196"/>
    </source>
</evidence>
<keyword evidence="4 6" id="KW-0732">Signal</keyword>
<evidence type="ECO:0000256" key="6">
    <source>
        <dbReference type="SAM" id="SignalP"/>
    </source>
</evidence>
<name>A0A7X6I026_9ACTN</name>
<dbReference type="GO" id="GO:1901678">
    <property type="term" value="P:iron coordination entity transport"/>
    <property type="evidence" value="ECO:0007669"/>
    <property type="project" value="UniProtKB-ARBA"/>
</dbReference>
<feature type="signal peptide" evidence="6">
    <location>
        <begin position="1"/>
        <end position="25"/>
    </location>
</feature>
<evidence type="ECO:0000256" key="5">
    <source>
        <dbReference type="SAM" id="MobiDB-lite"/>
    </source>
</evidence>
<dbReference type="Pfam" id="PF01497">
    <property type="entry name" value="Peripla_BP_2"/>
    <property type="match status" value="1"/>
</dbReference>
<keyword evidence="3" id="KW-0813">Transport</keyword>
<dbReference type="GO" id="GO:0030288">
    <property type="term" value="C:outer membrane-bounded periplasmic space"/>
    <property type="evidence" value="ECO:0007669"/>
    <property type="project" value="TreeGrafter"/>
</dbReference>
<accession>A0A7X6I026</accession>
<keyword evidence="9" id="KW-1185">Reference proteome</keyword>
<feature type="region of interest" description="Disordered" evidence="5">
    <location>
        <begin position="31"/>
        <end position="69"/>
    </location>
</feature>
<evidence type="ECO:0000256" key="3">
    <source>
        <dbReference type="ARBA" id="ARBA00022448"/>
    </source>
</evidence>
<dbReference type="PROSITE" id="PS50983">
    <property type="entry name" value="FE_B12_PBP"/>
    <property type="match status" value="1"/>
</dbReference>
<comment type="subcellular location">
    <subcellularLocation>
        <location evidence="1">Cell envelope</location>
    </subcellularLocation>
</comment>